<organism evidence="1 2">
    <name type="scientific">Thermococcus profundus</name>
    <dbReference type="NCBI Taxonomy" id="49899"/>
    <lineage>
        <taxon>Archaea</taxon>
        <taxon>Methanobacteriati</taxon>
        <taxon>Methanobacteriota</taxon>
        <taxon>Thermococci</taxon>
        <taxon>Thermococcales</taxon>
        <taxon>Thermococcaceae</taxon>
        <taxon>Thermococcus</taxon>
    </lineage>
</organism>
<evidence type="ECO:0000313" key="2">
    <source>
        <dbReference type="Proteomes" id="UP000250179"/>
    </source>
</evidence>
<name>A0A2Z2MK77_THEPR</name>
<keyword evidence="2" id="KW-1185">Reference proteome</keyword>
<dbReference type="EMBL" id="CP014862">
    <property type="protein sequence ID" value="ASJ02821.1"/>
    <property type="molecule type" value="Genomic_DNA"/>
</dbReference>
<protein>
    <submittedName>
        <fullName evidence="1">Uncharacterized protein</fullName>
    </submittedName>
</protein>
<sequence length="269" mass="30671">MGEGLAEDERVPRVLLDSAREVLGQLRERVLNRTVDLGLLLDVQSLFILGLSDASLYAFALRFDDLVEESYGIFREGYVLLKHNGLLVSDPELDLQLGMLKNLDVKRGFSLDRRLSMLGSPREIQVWVNRIIKLRNALYGVFPRDPLRELGYGMSKEDRKFPMLLKAVTRVYEMSPPTVEALAKLLYLEMELGLDPSKLPCRNGRCEEILSLGSVEGFEVVNSGDVELYYRFKEGKHLDSPWGRITMGEPVEIVIFSKEKKRGFRCVRS</sequence>
<evidence type="ECO:0000313" key="1">
    <source>
        <dbReference type="EMBL" id="ASJ02821.1"/>
    </source>
</evidence>
<gene>
    <name evidence="1" type="ORF">A3L09_05900</name>
</gene>
<dbReference type="RefSeq" id="WP_088858077.1">
    <property type="nucleotide sequence ID" value="NZ_CP014862.1"/>
</dbReference>
<dbReference type="AlphaFoldDB" id="A0A2Z2MK77"/>
<dbReference type="KEGG" id="tprf:A3L09_05900"/>
<accession>A0A2Z2MK77</accession>
<dbReference type="OrthoDB" id="94815at2157"/>
<reference evidence="1 2" key="1">
    <citation type="submission" date="2016-03" db="EMBL/GenBank/DDBJ databases">
        <title>Complete genome sequence of Thermococcus profundus strain DT5432.</title>
        <authorList>
            <person name="Oger P.M."/>
        </authorList>
    </citation>
    <scope>NUCLEOTIDE SEQUENCE [LARGE SCALE GENOMIC DNA]</scope>
    <source>
        <strain evidence="1 2">DT 5432</strain>
    </source>
</reference>
<dbReference type="Proteomes" id="UP000250179">
    <property type="component" value="Chromosome"/>
</dbReference>
<proteinExistence type="predicted"/>
<dbReference type="GeneID" id="33319929"/>